<dbReference type="InterPro" id="IPR051697">
    <property type="entry name" value="Patched_domain-protein"/>
</dbReference>
<gene>
    <name evidence="5" type="ORF">LOTGIDRAFT_213342</name>
</gene>
<proteinExistence type="inferred from homology"/>
<evidence type="ECO:0000256" key="2">
    <source>
        <dbReference type="SAM" id="MobiDB-lite"/>
    </source>
</evidence>
<feature type="domain" description="SSD" evidence="4">
    <location>
        <begin position="255"/>
        <end position="411"/>
    </location>
</feature>
<reference evidence="5 6" key="1">
    <citation type="journal article" date="2013" name="Nature">
        <title>Insights into bilaterian evolution from three spiralian genomes.</title>
        <authorList>
            <person name="Simakov O."/>
            <person name="Marletaz F."/>
            <person name="Cho S.J."/>
            <person name="Edsinger-Gonzales E."/>
            <person name="Havlak P."/>
            <person name="Hellsten U."/>
            <person name="Kuo D.H."/>
            <person name="Larsson T."/>
            <person name="Lv J."/>
            <person name="Arendt D."/>
            <person name="Savage R."/>
            <person name="Osoegawa K."/>
            <person name="de Jong P."/>
            <person name="Grimwood J."/>
            <person name="Chapman J.A."/>
            <person name="Shapiro H."/>
            <person name="Aerts A."/>
            <person name="Otillar R.P."/>
            <person name="Terry A.Y."/>
            <person name="Boore J.L."/>
            <person name="Grigoriev I.V."/>
            <person name="Lindberg D.R."/>
            <person name="Seaver E.C."/>
            <person name="Weisblat D.A."/>
            <person name="Putnam N.H."/>
            <person name="Rokhsar D.S."/>
        </authorList>
    </citation>
    <scope>NUCLEOTIDE SEQUENCE [LARGE SCALE GENOMIC DNA]</scope>
</reference>
<evidence type="ECO:0000256" key="3">
    <source>
        <dbReference type="SAM" id="Phobius"/>
    </source>
</evidence>
<keyword evidence="3" id="KW-0812">Transmembrane</keyword>
<feature type="region of interest" description="Disordered" evidence="2">
    <location>
        <begin position="821"/>
        <end position="840"/>
    </location>
</feature>
<feature type="transmembrane region" description="Helical" evidence="3">
    <location>
        <begin position="467"/>
        <end position="491"/>
    </location>
</feature>
<organism evidence="5 6">
    <name type="scientific">Lottia gigantea</name>
    <name type="common">Giant owl limpet</name>
    <dbReference type="NCBI Taxonomy" id="225164"/>
    <lineage>
        <taxon>Eukaryota</taxon>
        <taxon>Metazoa</taxon>
        <taxon>Spiralia</taxon>
        <taxon>Lophotrochozoa</taxon>
        <taxon>Mollusca</taxon>
        <taxon>Gastropoda</taxon>
        <taxon>Patellogastropoda</taxon>
        <taxon>Lottioidea</taxon>
        <taxon>Lottiidae</taxon>
        <taxon>Lottia</taxon>
    </lineage>
</organism>
<evidence type="ECO:0000259" key="4">
    <source>
        <dbReference type="PROSITE" id="PS50156"/>
    </source>
</evidence>
<name>V4AW36_LOTGI</name>
<dbReference type="InterPro" id="IPR053958">
    <property type="entry name" value="HMGCR/SNAP/NPC1-like_SSD"/>
</dbReference>
<protein>
    <recommendedName>
        <fullName evidence="4">SSD domain-containing protein</fullName>
    </recommendedName>
</protein>
<feature type="transmembrane region" description="Helical" evidence="3">
    <location>
        <begin position="315"/>
        <end position="338"/>
    </location>
</feature>
<dbReference type="PANTHER" id="PTHR10796:SF92">
    <property type="entry name" value="PATCHED-RELATED, ISOFORM A"/>
    <property type="match status" value="1"/>
</dbReference>
<dbReference type="CTD" id="20246423"/>
<dbReference type="GO" id="GO:0016020">
    <property type="term" value="C:membrane"/>
    <property type="evidence" value="ECO:0007669"/>
    <property type="project" value="TreeGrafter"/>
</dbReference>
<dbReference type="InterPro" id="IPR000731">
    <property type="entry name" value="SSD"/>
</dbReference>
<dbReference type="PANTHER" id="PTHR10796">
    <property type="entry name" value="PATCHED-RELATED"/>
    <property type="match status" value="1"/>
</dbReference>
<feature type="transmembrane region" description="Helical" evidence="3">
    <location>
        <begin position="286"/>
        <end position="309"/>
    </location>
</feature>
<feature type="transmembrane region" description="Helical" evidence="3">
    <location>
        <begin position="359"/>
        <end position="383"/>
    </location>
</feature>
<feature type="transmembrane region" description="Helical" evidence="3">
    <location>
        <begin position="693"/>
        <end position="714"/>
    </location>
</feature>
<dbReference type="RefSeq" id="XP_009049796.1">
    <property type="nucleotide sequence ID" value="XM_009051548.1"/>
</dbReference>
<evidence type="ECO:0000313" key="6">
    <source>
        <dbReference type="Proteomes" id="UP000030746"/>
    </source>
</evidence>
<feature type="transmembrane region" description="Helical" evidence="3">
    <location>
        <begin position="389"/>
        <end position="411"/>
    </location>
</feature>
<keyword evidence="3" id="KW-0472">Membrane</keyword>
<dbReference type="OrthoDB" id="6510177at2759"/>
<comment type="similarity">
    <text evidence="1">Belongs to the patched family.</text>
</comment>
<dbReference type="Proteomes" id="UP000030746">
    <property type="component" value="Unassembled WGS sequence"/>
</dbReference>
<dbReference type="GeneID" id="20246423"/>
<accession>V4AW36</accession>
<keyword evidence="6" id="KW-1185">Reference proteome</keyword>
<feature type="transmembrane region" description="Helical" evidence="3">
    <location>
        <begin position="661"/>
        <end position="686"/>
    </location>
</feature>
<dbReference type="OMA" id="GLHPWWF"/>
<evidence type="ECO:0000313" key="5">
    <source>
        <dbReference type="EMBL" id="ESO99305.1"/>
    </source>
</evidence>
<feature type="transmembrane region" description="Helical" evidence="3">
    <location>
        <begin position="25"/>
        <end position="43"/>
    </location>
</feature>
<sequence>MASQHNKCIGNCFNKYGRIIANNPWWFIIIPVIICGLFGIGLIKLTSESDIETLYVPINSQSEEDRRTVEKLFPDKSDSNYFVQSLARLNMYGDIIFKSKNGGNALRLDVIDEIRSVVSKVKEFTINYNGTDINYSHVCAVLGGQCFITGEYILHPNFLTLFETEDITYPIWRTINGTQEDVSKSMNGISKNGTLQSVITIKIIFNLRQTDVAMSKIWEEKFVTEMSNLTTNLTDFVFSTSTSLDKELSANTGQDITSFSLSFTALIVYASFVASSGNCVANRSHLARAGVMGVAFAILAAFGLCAPIVNFVDIVGVMPFLALGVGIDCMFVIMSEWAEHYDETSVEDQMGATLEKCGGSISIASLTDIIAFLIGVSSSFISIRNFCVYTAMALFFSFVLHLTFFLGCLAIHGKRVRDRRHCVTCQKINEDHKCKNEWKVPTKREDDESLCEKLPQLLLRISISTPIIIVVKIVIIILFLGYLGASGWGIYNLRQGLLLSNLVHEKSYFYSYQIWSRENYQMVLSISVVFKDVDYLDPNQVSGMEKILKIVEDDSMIADGSLICWFNAFKSSVPGFNNDTDRNTFIAQSQSFLSQAIVFSNDVTFMSDGSDILASRCHFITEAIPDSKDQGNLMLRLREITSKSYLNIFPFSAPFIYFEQYVMVLPSTLQTMGIAVACMFVITILFMPHPIMVTLVTLNMFSILAGILGFLYYWDLSLSSITMIHLIMSVGFSVDFSAHVCHGFISSDSVSRHERTKDALRVSAAPILNGGISSLLGICTLIWSQSYVFRSFFKIMVLVITFGLAHSLLLLPVVLSICGPKKTQGKSEDEDVEEEKSHMV</sequence>
<feature type="transmembrane region" description="Helical" evidence="3">
    <location>
        <begin position="762"/>
        <end position="783"/>
    </location>
</feature>
<dbReference type="Pfam" id="PF12349">
    <property type="entry name" value="Sterol-sensing"/>
    <property type="match status" value="1"/>
</dbReference>
<dbReference type="Gene3D" id="1.20.1640.10">
    <property type="entry name" value="Multidrug efflux transporter AcrB transmembrane domain"/>
    <property type="match status" value="2"/>
</dbReference>
<dbReference type="SUPFAM" id="SSF82866">
    <property type="entry name" value="Multidrug efflux transporter AcrB transmembrane domain"/>
    <property type="match status" value="2"/>
</dbReference>
<dbReference type="KEGG" id="lgi:LOTGIDRAFT_213342"/>
<evidence type="ECO:0000256" key="1">
    <source>
        <dbReference type="ARBA" id="ARBA00005585"/>
    </source>
</evidence>
<dbReference type="EMBL" id="KB201037">
    <property type="protein sequence ID" value="ESO99305.1"/>
    <property type="molecule type" value="Genomic_DNA"/>
</dbReference>
<keyword evidence="3" id="KW-1133">Transmembrane helix</keyword>
<dbReference type="HOGENOM" id="CLU_002359_2_2_1"/>
<feature type="transmembrane region" description="Helical" evidence="3">
    <location>
        <begin position="720"/>
        <end position="741"/>
    </location>
</feature>
<dbReference type="AlphaFoldDB" id="V4AW36"/>
<feature type="transmembrane region" description="Helical" evidence="3">
    <location>
        <begin position="256"/>
        <end position="274"/>
    </location>
</feature>
<dbReference type="PROSITE" id="PS50156">
    <property type="entry name" value="SSD"/>
    <property type="match status" value="1"/>
</dbReference>
<feature type="transmembrane region" description="Helical" evidence="3">
    <location>
        <begin position="795"/>
        <end position="818"/>
    </location>
</feature>